<evidence type="ECO:0000313" key="3">
    <source>
        <dbReference type="Proteomes" id="UP000189777"/>
    </source>
</evidence>
<dbReference type="SUPFAM" id="SSF53850">
    <property type="entry name" value="Periplasmic binding protein-like II"/>
    <property type="match status" value="1"/>
</dbReference>
<organism evidence="2 3">
    <name type="scientific">Krasilnikoviella flava</name>
    <dbReference type="NCBI Taxonomy" id="526729"/>
    <lineage>
        <taxon>Bacteria</taxon>
        <taxon>Bacillati</taxon>
        <taxon>Actinomycetota</taxon>
        <taxon>Actinomycetes</taxon>
        <taxon>Micrococcales</taxon>
        <taxon>Promicromonosporaceae</taxon>
        <taxon>Krasilnikoviella</taxon>
    </lineage>
</organism>
<dbReference type="AlphaFoldDB" id="A0A1T5KBF8"/>
<evidence type="ECO:0000256" key="1">
    <source>
        <dbReference type="SAM" id="SignalP"/>
    </source>
</evidence>
<dbReference type="RefSeq" id="WP_245807034.1">
    <property type="nucleotide sequence ID" value="NZ_FUZQ01000003.1"/>
</dbReference>
<reference evidence="2 3" key="1">
    <citation type="submission" date="2017-02" db="EMBL/GenBank/DDBJ databases">
        <authorList>
            <person name="Peterson S.W."/>
        </authorList>
    </citation>
    <scope>NUCLEOTIDE SEQUENCE [LARGE SCALE GENOMIC DNA]</scope>
    <source>
        <strain evidence="2 3">DSM 21481</strain>
    </source>
</reference>
<name>A0A1T5KBF8_9MICO</name>
<dbReference type="STRING" id="526729.SAMN04324258_2022"/>
<gene>
    <name evidence="2" type="ORF">SAMN04324258_2022</name>
</gene>
<evidence type="ECO:0000313" key="2">
    <source>
        <dbReference type="EMBL" id="SKC61007.1"/>
    </source>
</evidence>
<dbReference type="InterPro" id="IPR050490">
    <property type="entry name" value="Bact_solute-bd_prot1"/>
</dbReference>
<dbReference type="EMBL" id="FUZQ01000003">
    <property type="protein sequence ID" value="SKC61007.1"/>
    <property type="molecule type" value="Genomic_DNA"/>
</dbReference>
<dbReference type="InterPro" id="IPR006059">
    <property type="entry name" value="SBP"/>
</dbReference>
<dbReference type="Gene3D" id="3.40.190.10">
    <property type="entry name" value="Periplasmic binding protein-like II"/>
    <property type="match status" value="2"/>
</dbReference>
<dbReference type="Proteomes" id="UP000189777">
    <property type="component" value="Unassembled WGS sequence"/>
</dbReference>
<dbReference type="PANTHER" id="PTHR43649">
    <property type="entry name" value="ARABINOSE-BINDING PROTEIN-RELATED"/>
    <property type="match status" value="1"/>
</dbReference>
<protein>
    <submittedName>
        <fullName evidence="2">Raffinose/stachyose/melibiose transport system substrate-binding protein</fullName>
    </submittedName>
</protein>
<keyword evidence="3" id="KW-1185">Reference proteome</keyword>
<dbReference type="Pfam" id="PF01547">
    <property type="entry name" value="SBP_bac_1"/>
    <property type="match status" value="1"/>
</dbReference>
<accession>A0A1T5KBF8</accession>
<dbReference type="PROSITE" id="PS51318">
    <property type="entry name" value="TAT"/>
    <property type="match status" value="1"/>
</dbReference>
<dbReference type="InterPro" id="IPR006311">
    <property type="entry name" value="TAT_signal"/>
</dbReference>
<proteinExistence type="predicted"/>
<feature type="chain" id="PRO_5039143130" evidence="1">
    <location>
        <begin position="23"/>
        <end position="432"/>
    </location>
</feature>
<keyword evidence="1" id="KW-0732">Signal</keyword>
<feature type="signal peptide" evidence="1">
    <location>
        <begin position="1"/>
        <end position="22"/>
    </location>
</feature>
<sequence length="432" mass="47235">MRSKTMAGPPRTVSRRSFLAGAAGVLAAVPLAGCATPGGGGGRTQITFYEQKQEVIAYFDELLRQFEREQPHIRVVHDSTTAIAPQFVRSEPGDVGCFNDNLELARYISRGQMSDLSQLPSAATVRTDISDLTDQYATYAGRTSVLPYSLAAAGVIYNKAIFAEHDLPVPTTWTEFVDVCTALQKAGVTPIYATDRDTWTLWQGLFDYSVGSLVDPGEFFGRMKELGTDVGPDSDVSFAKTLAVPMERAKTISSFFNPDHAVRGYADGNLAFGQGKAAMYLQGPWALSQIAMVDEDLEVGTFALPVSDDPDERQARVNIDLCLYIPVDTAHREEAVELVEFLMRPEILNAYNADNLAYSTLTDGPAQQDERLAGLQQYVDSAAFYQGAGTFVPTSIPLGNYLQEAIRSGNFEAMLDQLDADWRRLASREATV</sequence>